<gene>
    <name evidence="3" type="ORF">KQI88_12520</name>
</gene>
<evidence type="ECO:0000259" key="2">
    <source>
        <dbReference type="Pfam" id="PF12638"/>
    </source>
</evidence>
<sequence>MIKKLEVEFNSNIHNRNFTDRKYTLTHSDETGQRYLFIGKEFAEDKYNKLKDEVLGEWVKAYTEFELHIMCTLYSEHSSLTIEDRYEKFKQHMPRAITAIINGDKEYIIENNLLDYNVYVHFLSDMMPSKEYYGKVSDYIVPTRSRK</sequence>
<dbReference type="Pfam" id="PF12638">
    <property type="entry name" value="Staygreen"/>
    <property type="match status" value="1"/>
</dbReference>
<keyword evidence="4" id="KW-1185">Reference proteome</keyword>
<dbReference type="InterPro" id="IPR024438">
    <property type="entry name" value="Staygreen"/>
</dbReference>
<accession>A0ABS6G4D8</accession>
<organism evidence="3 4">
    <name type="scientific">Alkaliphilus flagellatus</name>
    <dbReference type="NCBI Taxonomy" id="2841507"/>
    <lineage>
        <taxon>Bacteria</taxon>
        <taxon>Bacillati</taxon>
        <taxon>Bacillota</taxon>
        <taxon>Clostridia</taxon>
        <taxon>Peptostreptococcales</taxon>
        <taxon>Natronincolaceae</taxon>
        <taxon>Alkaliphilus</taxon>
    </lineage>
</organism>
<protein>
    <submittedName>
        <fullName evidence="3">Staygreen family protein</fullName>
    </submittedName>
</protein>
<feature type="domain" description="Staygreen protein" evidence="2">
    <location>
        <begin position="3"/>
        <end position="139"/>
    </location>
</feature>
<dbReference type="Proteomes" id="UP000779508">
    <property type="component" value="Unassembled WGS sequence"/>
</dbReference>
<dbReference type="RefSeq" id="WP_216417806.1">
    <property type="nucleotide sequence ID" value="NZ_JAHLQK010000004.1"/>
</dbReference>
<evidence type="ECO:0000313" key="4">
    <source>
        <dbReference type="Proteomes" id="UP000779508"/>
    </source>
</evidence>
<dbReference type="PANTHER" id="PTHR31750:SF4">
    <property type="entry name" value="LP06106P"/>
    <property type="match status" value="1"/>
</dbReference>
<proteinExistence type="predicted"/>
<evidence type="ECO:0000313" key="3">
    <source>
        <dbReference type="EMBL" id="MBU5677238.1"/>
    </source>
</evidence>
<keyword evidence="1" id="KW-0809">Transit peptide</keyword>
<evidence type="ECO:0000256" key="1">
    <source>
        <dbReference type="ARBA" id="ARBA00022946"/>
    </source>
</evidence>
<comment type="caution">
    <text evidence="3">The sequence shown here is derived from an EMBL/GenBank/DDBJ whole genome shotgun (WGS) entry which is preliminary data.</text>
</comment>
<dbReference type="EMBL" id="JAHLQK010000004">
    <property type="protein sequence ID" value="MBU5677238.1"/>
    <property type="molecule type" value="Genomic_DNA"/>
</dbReference>
<dbReference type="PANTHER" id="PTHR31750">
    <property type="entry name" value="PROTEIN STAY-GREEN 1, CHLOROPLASTIC-RELATED"/>
    <property type="match status" value="1"/>
</dbReference>
<reference evidence="3 4" key="1">
    <citation type="submission" date="2021-06" db="EMBL/GenBank/DDBJ databases">
        <authorList>
            <person name="Sun Q."/>
            <person name="Li D."/>
        </authorList>
    </citation>
    <scope>NUCLEOTIDE SEQUENCE [LARGE SCALE GENOMIC DNA]</scope>
    <source>
        <strain evidence="3 4">MSJ-5</strain>
    </source>
</reference>
<name>A0ABS6G4D8_9FIRM</name>